<dbReference type="RefSeq" id="WP_113920029.1">
    <property type="nucleotide sequence ID" value="NZ_QNRX01000004.1"/>
</dbReference>
<evidence type="ECO:0000256" key="2">
    <source>
        <dbReference type="ARBA" id="ARBA00022679"/>
    </source>
</evidence>
<dbReference type="AlphaFoldDB" id="A0A366IDF3"/>
<feature type="binding site" evidence="6">
    <location>
        <position position="100"/>
    </location>
    <ligand>
        <name>(6R)-10-formyltetrahydrofolate</name>
        <dbReference type="ChEBI" id="CHEBI:195366"/>
    </ligand>
</feature>
<dbReference type="EC" id="2.1.2.2" evidence="6"/>
<evidence type="ECO:0000256" key="6">
    <source>
        <dbReference type="HAMAP-Rule" id="MF_01930"/>
    </source>
</evidence>
<keyword evidence="9" id="KW-1185">Reference proteome</keyword>
<evidence type="ECO:0000256" key="1">
    <source>
        <dbReference type="ARBA" id="ARBA00005054"/>
    </source>
</evidence>
<dbReference type="SUPFAM" id="SSF53328">
    <property type="entry name" value="Formyltransferase"/>
    <property type="match status" value="1"/>
</dbReference>
<dbReference type="Pfam" id="PF00551">
    <property type="entry name" value="Formyl_trans_N"/>
    <property type="match status" value="1"/>
</dbReference>
<feature type="domain" description="Formyl transferase N-terminal" evidence="7">
    <location>
        <begin position="4"/>
        <end position="179"/>
    </location>
</feature>
<protein>
    <recommendedName>
        <fullName evidence="6">Phosphoribosylglycinamide formyltransferase</fullName>
        <ecNumber evidence="6">2.1.2.2</ecNumber>
    </recommendedName>
    <alternativeName>
        <fullName evidence="6">5'-phosphoribosylglycinamide transformylase</fullName>
    </alternativeName>
    <alternativeName>
        <fullName evidence="6">GAR transformylase</fullName>
        <shortName evidence="6">GART</shortName>
    </alternativeName>
</protein>
<dbReference type="Gene3D" id="3.40.50.170">
    <property type="entry name" value="Formyl transferase, N-terminal domain"/>
    <property type="match status" value="1"/>
</dbReference>
<dbReference type="EMBL" id="QNRX01000004">
    <property type="protein sequence ID" value="RBP67468.1"/>
    <property type="molecule type" value="Genomic_DNA"/>
</dbReference>
<dbReference type="GO" id="GO:0004644">
    <property type="term" value="F:phosphoribosylglycinamide formyltransferase activity"/>
    <property type="evidence" value="ECO:0007669"/>
    <property type="project" value="UniProtKB-UniRule"/>
</dbReference>
<gene>
    <name evidence="6" type="primary">purN</name>
    <name evidence="8" type="ORF">DES36_104170</name>
</gene>
<dbReference type="InterPro" id="IPR004607">
    <property type="entry name" value="GART"/>
</dbReference>
<evidence type="ECO:0000256" key="3">
    <source>
        <dbReference type="ARBA" id="ARBA00022755"/>
    </source>
</evidence>
<comment type="similarity">
    <text evidence="4 6">Belongs to the GART family.</text>
</comment>
<dbReference type="CDD" id="cd08645">
    <property type="entry name" value="FMT_core_GART"/>
    <property type="match status" value="1"/>
</dbReference>
<dbReference type="Proteomes" id="UP000253490">
    <property type="component" value="Unassembled WGS sequence"/>
</dbReference>
<dbReference type="GO" id="GO:0005829">
    <property type="term" value="C:cytosol"/>
    <property type="evidence" value="ECO:0007669"/>
    <property type="project" value="TreeGrafter"/>
</dbReference>
<dbReference type="InterPro" id="IPR002376">
    <property type="entry name" value="Formyl_transf_N"/>
</dbReference>
<organism evidence="8 9">
    <name type="scientific">Alkalibaculum bacchi</name>
    <dbReference type="NCBI Taxonomy" id="645887"/>
    <lineage>
        <taxon>Bacteria</taxon>
        <taxon>Bacillati</taxon>
        <taxon>Bacillota</taxon>
        <taxon>Clostridia</taxon>
        <taxon>Eubacteriales</taxon>
        <taxon>Eubacteriaceae</taxon>
        <taxon>Alkalibaculum</taxon>
    </lineage>
</organism>
<dbReference type="HAMAP" id="MF_01930">
    <property type="entry name" value="PurN"/>
    <property type="match status" value="1"/>
</dbReference>
<evidence type="ECO:0000256" key="4">
    <source>
        <dbReference type="ARBA" id="ARBA00038440"/>
    </source>
</evidence>
<comment type="catalytic activity">
    <reaction evidence="5 6">
        <text>N(1)-(5-phospho-beta-D-ribosyl)glycinamide + (6R)-10-formyltetrahydrofolate = N(2)-formyl-N(1)-(5-phospho-beta-D-ribosyl)glycinamide + (6S)-5,6,7,8-tetrahydrofolate + H(+)</text>
        <dbReference type="Rhea" id="RHEA:15053"/>
        <dbReference type="ChEBI" id="CHEBI:15378"/>
        <dbReference type="ChEBI" id="CHEBI:57453"/>
        <dbReference type="ChEBI" id="CHEBI:143788"/>
        <dbReference type="ChEBI" id="CHEBI:147286"/>
        <dbReference type="ChEBI" id="CHEBI:195366"/>
        <dbReference type="EC" id="2.1.2.2"/>
    </reaction>
</comment>
<dbReference type="GO" id="GO:0006189">
    <property type="term" value="P:'de novo' IMP biosynthetic process"/>
    <property type="evidence" value="ECO:0007669"/>
    <property type="project" value="UniProtKB-UniRule"/>
</dbReference>
<dbReference type="InterPro" id="IPR036477">
    <property type="entry name" value="Formyl_transf_N_sf"/>
</dbReference>
<keyword evidence="2 6" id="KW-0808">Transferase</keyword>
<dbReference type="PROSITE" id="PS00373">
    <property type="entry name" value="GART"/>
    <property type="match status" value="1"/>
</dbReference>
<evidence type="ECO:0000259" key="7">
    <source>
        <dbReference type="Pfam" id="PF00551"/>
    </source>
</evidence>
<keyword evidence="3 6" id="KW-0658">Purine biosynthesis</keyword>
<reference evidence="8 9" key="1">
    <citation type="submission" date="2018-06" db="EMBL/GenBank/DDBJ databases">
        <title>Genomic Encyclopedia of Type Strains, Phase IV (KMG-IV): sequencing the most valuable type-strain genomes for metagenomic binning, comparative biology and taxonomic classification.</title>
        <authorList>
            <person name="Goeker M."/>
        </authorList>
    </citation>
    <scope>NUCLEOTIDE SEQUENCE [LARGE SCALE GENOMIC DNA]</scope>
    <source>
        <strain evidence="8 9">DSM 22112</strain>
    </source>
</reference>
<comment type="function">
    <text evidence="6">Catalyzes the transfer of a formyl group from 10-formyltetrahydrofolate to 5-phospho-ribosyl-glycinamide (GAR), producing 5-phospho-ribosyl-N-formylglycinamide (FGAR) and tetrahydrofolate.</text>
</comment>
<evidence type="ECO:0000313" key="8">
    <source>
        <dbReference type="EMBL" id="RBP67468.1"/>
    </source>
</evidence>
<evidence type="ECO:0000313" key="9">
    <source>
        <dbReference type="Proteomes" id="UP000253490"/>
    </source>
</evidence>
<sequence length="199" mass="22194">MALKNIAVFVSGGGTNLQTLMDQVHGKYGNIELVLSNNSKAYGLKRAEDHNIVGYYIDSNEDDKIIKILRNKKIDFIVLAGYLKKISSKLVHSYKGKIINIHPSLIPSFCGTSYYGLKVHEKAIEYGVKVSGATVHFVDEGMDTGPIIMQETVAVYPDDSPEDLQKRVLEVEHRILSESVKKMCQNKLILNGRIVTVLE</sequence>
<comment type="pathway">
    <text evidence="1 6">Purine metabolism; IMP biosynthesis via de novo pathway; N(2)-formyl-N(1)-(5-phospho-D-ribosyl)glycinamide from N(1)-(5-phospho-D-ribosyl)glycinamide (10-formyl THF route): step 1/1.</text>
</comment>
<proteinExistence type="inferred from homology"/>
<dbReference type="PANTHER" id="PTHR43369:SF2">
    <property type="entry name" value="PHOSPHORIBOSYLGLYCINAMIDE FORMYLTRANSFERASE"/>
    <property type="match status" value="1"/>
</dbReference>
<accession>A0A366IDF3</accession>
<comment type="caution">
    <text evidence="8">The sequence shown here is derived from an EMBL/GenBank/DDBJ whole genome shotgun (WGS) entry which is preliminary data.</text>
</comment>
<feature type="active site" description="Proton donor" evidence="6">
    <location>
        <position position="102"/>
    </location>
</feature>
<dbReference type="PANTHER" id="PTHR43369">
    <property type="entry name" value="PHOSPHORIBOSYLGLYCINAMIDE FORMYLTRANSFERASE"/>
    <property type="match status" value="1"/>
</dbReference>
<name>A0A366IDF3_9FIRM</name>
<feature type="binding site" evidence="6">
    <location>
        <begin position="14"/>
        <end position="16"/>
    </location>
    <ligand>
        <name>N(1)-(5-phospho-beta-D-ribosyl)glycinamide</name>
        <dbReference type="ChEBI" id="CHEBI:143788"/>
    </ligand>
</feature>
<feature type="site" description="Raises pKa of active site His" evidence="6">
    <location>
        <position position="143"/>
    </location>
</feature>
<evidence type="ECO:0000256" key="5">
    <source>
        <dbReference type="ARBA" id="ARBA00047664"/>
    </source>
</evidence>
<dbReference type="NCBIfam" id="TIGR00639">
    <property type="entry name" value="PurN"/>
    <property type="match status" value="1"/>
</dbReference>
<dbReference type="InterPro" id="IPR001555">
    <property type="entry name" value="GART_AS"/>
</dbReference>
<dbReference type="UniPathway" id="UPA00074">
    <property type="reaction ID" value="UER00126"/>
</dbReference>
<dbReference type="OrthoDB" id="9806170at2"/>
<comment type="caution">
    <text evidence="6">Lacks conserved residue(s) required for the propagation of feature annotation.</text>
</comment>